<evidence type="ECO:0000313" key="5">
    <source>
        <dbReference type="EMBL" id="CAF3609066.1"/>
    </source>
</evidence>
<dbReference type="PANTHER" id="PTHR13976">
    <property type="entry name" value="HETEROGENEOUS NUCLEAR RIBONUCLEOPROTEIN-RELATED"/>
    <property type="match status" value="1"/>
</dbReference>
<dbReference type="EMBL" id="CAJOAX010000532">
    <property type="protein sequence ID" value="CAF3609066.1"/>
    <property type="molecule type" value="Genomic_DNA"/>
</dbReference>
<dbReference type="GO" id="GO:0003723">
    <property type="term" value="F:RNA binding"/>
    <property type="evidence" value="ECO:0007669"/>
    <property type="project" value="UniProtKB-KW"/>
</dbReference>
<keyword evidence="1" id="KW-0677">Repeat</keyword>
<dbReference type="SUPFAM" id="SSF54928">
    <property type="entry name" value="RNA-binding domain, RBD"/>
    <property type="match status" value="2"/>
</dbReference>
<evidence type="ECO:0000313" key="6">
    <source>
        <dbReference type="EMBL" id="CAF3630475.1"/>
    </source>
</evidence>
<dbReference type="Gene3D" id="3.30.70.330">
    <property type="match status" value="3"/>
</dbReference>
<dbReference type="InterPro" id="IPR000504">
    <property type="entry name" value="RRM_dom"/>
</dbReference>
<accession>A0A818YKR5</accession>
<dbReference type="Proteomes" id="UP000663823">
    <property type="component" value="Unassembled WGS sequence"/>
</dbReference>
<evidence type="ECO:0000256" key="2">
    <source>
        <dbReference type="ARBA" id="ARBA00022884"/>
    </source>
</evidence>
<feature type="domain" description="RRM" evidence="4">
    <location>
        <begin position="217"/>
        <end position="286"/>
    </location>
</feature>
<dbReference type="SMART" id="SM00360">
    <property type="entry name" value="RRM"/>
    <property type="match status" value="2"/>
</dbReference>
<name>A0A818YKR5_9BILA</name>
<gene>
    <name evidence="6" type="ORF">FNK824_LOCUS4892</name>
    <name evidence="7" type="ORF">JBS370_LOCUS12884</name>
    <name evidence="5" type="ORF">OTI717_LOCUS7203</name>
</gene>
<proteinExistence type="predicted"/>
<evidence type="ECO:0000256" key="1">
    <source>
        <dbReference type="ARBA" id="ARBA00022737"/>
    </source>
</evidence>
<evidence type="ECO:0000259" key="4">
    <source>
        <dbReference type="SMART" id="SM00360"/>
    </source>
</evidence>
<feature type="region of interest" description="Disordered" evidence="3">
    <location>
        <begin position="154"/>
        <end position="191"/>
    </location>
</feature>
<protein>
    <recommendedName>
        <fullName evidence="4">RRM domain-containing protein</fullName>
    </recommendedName>
</protein>
<feature type="compositionally biased region" description="Polar residues" evidence="3">
    <location>
        <begin position="154"/>
        <end position="185"/>
    </location>
</feature>
<sequence length="300" mass="34467">MNGSYNGCNFVVRLRGLPWSTTQSEILNFLQGCKIRRIHFITNDQGRSTGECFVVVETKEDIDLARSYDKNMLGTRYIEVFESSHAAMSDIMKNHNNDLSNSQNNSSNNDNWREPVVRLRGLPYHSTKSDVMKFFNARTSIINDTQLMVRQKTNAALQPQGSSMNNTGSNCNNDMNQYSNDPSSQNNYNSDDRNVNNYTMGNNESGSLKRPMPSSFTMKLRGVPFEAGKKEIYDFFSPLIPIRVEQENTIRGRPPIWYVEFGSREEATEAMGFHKKYMGTRYIELFPLFDDNDRSKMIRS</sequence>
<feature type="domain" description="RRM" evidence="4">
    <location>
        <begin position="11"/>
        <end position="81"/>
    </location>
</feature>
<evidence type="ECO:0000313" key="8">
    <source>
        <dbReference type="Proteomes" id="UP000663836"/>
    </source>
</evidence>
<dbReference type="EMBL" id="CAJOBD010001073">
    <property type="protein sequence ID" value="CAF3756767.1"/>
    <property type="molecule type" value="Genomic_DNA"/>
</dbReference>
<dbReference type="AlphaFoldDB" id="A0A818YKR5"/>
<organism evidence="7 8">
    <name type="scientific">Rotaria sordida</name>
    <dbReference type="NCBI Taxonomy" id="392033"/>
    <lineage>
        <taxon>Eukaryota</taxon>
        <taxon>Metazoa</taxon>
        <taxon>Spiralia</taxon>
        <taxon>Gnathifera</taxon>
        <taxon>Rotifera</taxon>
        <taxon>Eurotatoria</taxon>
        <taxon>Bdelloidea</taxon>
        <taxon>Philodinida</taxon>
        <taxon>Philodinidae</taxon>
        <taxon>Rotaria</taxon>
    </lineage>
</organism>
<evidence type="ECO:0000256" key="3">
    <source>
        <dbReference type="SAM" id="MobiDB-lite"/>
    </source>
</evidence>
<evidence type="ECO:0000313" key="7">
    <source>
        <dbReference type="EMBL" id="CAF3756767.1"/>
    </source>
</evidence>
<reference evidence="7" key="1">
    <citation type="submission" date="2021-02" db="EMBL/GenBank/DDBJ databases">
        <authorList>
            <person name="Nowell W R."/>
        </authorList>
    </citation>
    <scope>NUCLEOTIDE SEQUENCE</scope>
</reference>
<dbReference type="Proteomes" id="UP000663836">
    <property type="component" value="Unassembled WGS sequence"/>
</dbReference>
<dbReference type="InterPro" id="IPR035979">
    <property type="entry name" value="RBD_domain_sf"/>
</dbReference>
<dbReference type="EMBL" id="CAJOBE010000373">
    <property type="protein sequence ID" value="CAF3630475.1"/>
    <property type="molecule type" value="Genomic_DNA"/>
</dbReference>
<dbReference type="InterPro" id="IPR012677">
    <property type="entry name" value="Nucleotide-bd_a/b_plait_sf"/>
</dbReference>
<comment type="caution">
    <text evidence="7">The sequence shown here is derived from an EMBL/GenBank/DDBJ whole genome shotgun (WGS) entry which is preliminary data.</text>
</comment>
<dbReference type="Proteomes" id="UP000663874">
    <property type="component" value="Unassembled WGS sequence"/>
</dbReference>
<dbReference type="CDD" id="cd12254">
    <property type="entry name" value="RRM_hnRNPH_ESRPs_RBM12_like"/>
    <property type="match status" value="1"/>
</dbReference>
<keyword evidence="2" id="KW-0694">RNA-binding</keyword>
<dbReference type="InterPro" id="IPR050666">
    <property type="entry name" value="ESRP"/>
</dbReference>
<dbReference type="Pfam" id="PF00076">
    <property type="entry name" value="RRM_1"/>
    <property type="match status" value="1"/>
</dbReference>